<dbReference type="InterPro" id="IPR002765">
    <property type="entry name" value="UPF0145_YbjQ-like"/>
</dbReference>
<evidence type="ECO:0000256" key="1">
    <source>
        <dbReference type="ARBA" id="ARBA00010751"/>
    </source>
</evidence>
<feature type="region of interest" description="Disordered" evidence="2">
    <location>
        <begin position="291"/>
        <end position="313"/>
    </location>
</feature>
<sequence>MSGDWTGAGLPPVAAARTAEARSSGTWTSALSTGEFAALRAVGFEPVGQVMGSAVYHVGRRGRYWGYHDCQFMGRWLTAGAPAPVALSGRGAPSSALVEVLDKARRTALARMTAECSALGGDGVVAARLTVAPFVAQSNCLEFQVIGTAVRAAGPVRAPRPFTCHLDGRGFAKLVTAGWVPVELLYGMSVGVRHDDYRTQAQRMSWSNTEVGGWSDLVHDVRSDARAHLLAQSGRRGGDGVILAAGDLRVWREPCIRRNSSNDQEDHLAEATLVGTSVACFTVRGAPPRTLTVMPVGPERRRRTTGRPGNEMR</sequence>
<name>A0ABS7Q955_9ACTN</name>
<organism evidence="3 4">
    <name type="scientific">Actinacidiphila acidipaludis</name>
    <dbReference type="NCBI Taxonomy" id="2873382"/>
    <lineage>
        <taxon>Bacteria</taxon>
        <taxon>Bacillati</taxon>
        <taxon>Actinomycetota</taxon>
        <taxon>Actinomycetes</taxon>
        <taxon>Kitasatosporales</taxon>
        <taxon>Streptomycetaceae</taxon>
        <taxon>Actinacidiphila</taxon>
    </lineage>
</organism>
<dbReference type="Proteomes" id="UP000778578">
    <property type="component" value="Unassembled WGS sequence"/>
</dbReference>
<dbReference type="RefSeq" id="WP_222963942.1">
    <property type="nucleotide sequence ID" value="NZ_JAINZZ010000022.1"/>
</dbReference>
<evidence type="ECO:0000313" key="3">
    <source>
        <dbReference type="EMBL" id="MBY8879686.1"/>
    </source>
</evidence>
<evidence type="ECO:0000313" key="4">
    <source>
        <dbReference type="Proteomes" id="UP000778578"/>
    </source>
</evidence>
<dbReference type="Pfam" id="PF01906">
    <property type="entry name" value="YbjQ_1"/>
    <property type="match status" value="1"/>
</dbReference>
<protein>
    <submittedName>
        <fullName evidence="3">Heavy metal-binding domain-containing protein</fullName>
    </submittedName>
</protein>
<dbReference type="SUPFAM" id="SSF117782">
    <property type="entry name" value="YbjQ-like"/>
    <property type="match status" value="1"/>
</dbReference>
<evidence type="ECO:0000256" key="2">
    <source>
        <dbReference type="SAM" id="MobiDB-lite"/>
    </source>
</evidence>
<dbReference type="EMBL" id="JAINZZ010000022">
    <property type="protein sequence ID" value="MBY8879686.1"/>
    <property type="molecule type" value="Genomic_DNA"/>
</dbReference>
<accession>A0ABS7Q955</accession>
<reference evidence="3 4" key="1">
    <citation type="submission" date="2021-08" db="EMBL/GenBank/DDBJ databases">
        <title>WGS of actinomycetes from Thailand.</title>
        <authorList>
            <person name="Thawai C."/>
        </authorList>
    </citation>
    <scope>NUCLEOTIDE SEQUENCE [LARGE SCALE GENOMIC DNA]</scope>
    <source>
        <strain evidence="3 4">PLK6-54</strain>
    </source>
</reference>
<dbReference type="InterPro" id="IPR035439">
    <property type="entry name" value="UPF0145_dom_sf"/>
</dbReference>
<comment type="caution">
    <text evidence="3">The sequence shown here is derived from an EMBL/GenBank/DDBJ whole genome shotgun (WGS) entry which is preliminary data.</text>
</comment>
<comment type="similarity">
    <text evidence="1">Belongs to the UPF0145 family.</text>
</comment>
<gene>
    <name evidence="3" type="ORF">K7862_18875</name>
</gene>
<dbReference type="Gene3D" id="3.30.110.70">
    <property type="entry name" value="Hypothetical protein apc22750. Chain B"/>
    <property type="match status" value="1"/>
</dbReference>
<proteinExistence type="inferred from homology"/>
<keyword evidence="4" id="KW-1185">Reference proteome</keyword>